<feature type="signal peptide" evidence="1">
    <location>
        <begin position="1"/>
        <end position="27"/>
    </location>
</feature>
<evidence type="ECO:0000313" key="3">
    <source>
        <dbReference type="EMBL" id="RDC56528.1"/>
    </source>
</evidence>
<evidence type="ECO:0000256" key="1">
    <source>
        <dbReference type="SAM" id="SignalP"/>
    </source>
</evidence>
<dbReference type="InterPro" id="IPR001466">
    <property type="entry name" value="Beta-lactam-related"/>
</dbReference>
<feature type="chain" id="PRO_5017059866" evidence="1">
    <location>
        <begin position="28"/>
        <end position="368"/>
    </location>
</feature>
<dbReference type="PANTHER" id="PTHR43283">
    <property type="entry name" value="BETA-LACTAMASE-RELATED"/>
    <property type="match status" value="1"/>
</dbReference>
<keyword evidence="1" id="KW-0732">Signal</keyword>
<organism evidence="3 4">
    <name type="scientific">Pedobacter chinensis</name>
    <dbReference type="NCBI Taxonomy" id="2282421"/>
    <lineage>
        <taxon>Bacteria</taxon>
        <taxon>Pseudomonadati</taxon>
        <taxon>Bacteroidota</taxon>
        <taxon>Sphingobacteriia</taxon>
        <taxon>Sphingobacteriales</taxon>
        <taxon>Sphingobacteriaceae</taxon>
        <taxon>Pedobacter</taxon>
    </lineage>
</organism>
<keyword evidence="4" id="KW-1185">Reference proteome</keyword>
<name>A0A369Q2I9_9SPHI</name>
<dbReference type="AlphaFoldDB" id="A0A369Q2I9"/>
<keyword evidence="3" id="KW-0378">Hydrolase</keyword>
<dbReference type="Proteomes" id="UP000253961">
    <property type="component" value="Unassembled WGS sequence"/>
</dbReference>
<dbReference type="InterPro" id="IPR012338">
    <property type="entry name" value="Beta-lactam/transpept-like"/>
</dbReference>
<protein>
    <submittedName>
        <fullName evidence="3">Class C beta-lactamase-related serine hydrolase</fullName>
    </submittedName>
</protein>
<evidence type="ECO:0000313" key="4">
    <source>
        <dbReference type="Proteomes" id="UP000253961"/>
    </source>
</evidence>
<sequence length="368" mass="41684">MTLTSFQSMKKKFLTLFLLFLSYSTCAQMKAIPNIPTISPEDAGFNNDSINALTDTISNFKQRDYRGLIVIKDNKIVLENYYNTFWRNHIHDIRSAGKSITALLLGVAIKDGLVKNLEQDVYSFFPKKKYPSIHDDYKKVKLIHLLNMVSGLDADSDNSKTKGSEGKWIAKDEWLSYLLSVSLSSEPGKKWVYADINAVLIGAIIEEKSGMSLKDYAKQKIFDPLEIKEFYWYTNTANQTGAAGNLYISTLDFAKLGLLVANKGKWGNKQLADNDYMNRLLSEHSSAIGDYNPLADGYGMLWYRTKRKFGNREINYLWASGNGGNHLVVVPEENMVIAMTSGAYGNWYPHTRAYYILGKVFQALKQND</sequence>
<dbReference type="EMBL" id="QPKV01000004">
    <property type="protein sequence ID" value="RDC56528.1"/>
    <property type="molecule type" value="Genomic_DNA"/>
</dbReference>
<dbReference type="PANTHER" id="PTHR43283:SF7">
    <property type="entry name" value="BETA-LACTAMASE-RELATED DOMAIN-CONTAINING PROTEIN"/>
    <property type="match status" value="1"/>
</dbReference>
<proteinExistence type="predicted"/>
<accession>A0A369Q2I9</accession>
<dbReference type="Pfam" id="PF00144">
    <property type="entry name" value="Beta-lactamase"/>
    <property type="match status" value="1"/>
</dbReference>
<dbReference type="GO" id="GO:0016787">
    <property type="term" value="F:hydrolase activity"/>
    <property type="evidence" value="ECO:0007669"/>
    <property type="project" value="UniProtKB-KW"/>
</dbReference>
<comment type="caution">
    <text evidence="3">The sequence shown here is derived from an EMBL/GenBank/DDBJ whole genome shotgun (WGS) entry which is preliminary data.</text>
</comment>
<evidence type="ECO:0000259" key="2">
    <source>
        <dbReference type="Pfam" id="PF00144"/>
    </source>
</evidence>
<dbReference type="InterPro" id="IPR050789">
    <property type="entry name" value="Diverse_Enzym_Activities"/>
</dbReference>
<feature type="domain" description="Beta-lactamase-related" evidence="2">
    <location>
        <begin position="68"/>
        <end position="356"/>
    </location>
</feature>
<gene>
    <name evidence="3" type="ORF">DU508_13155</name>
</gene>
<dbReference type="SUPFAM" id="SSF56601">
    <property type="entry name" value="beta-lactamase/transpeptidase-like"/>
    <property type="match status" value="1"/>
</dbReference>
<reference evidence="3 4" key="1">
    <citation type="submission" date="2018-07" db="EMBL/GenBank/DDBJ databases">
        <title>Pedobacter sp. nov., isolated from soil.</title>
        <authorList>
            <person name="Zhou L.Y."/>
            <person name="Du Z.J."/>
        </authorList>
    </citation>
    <scope>NUCLEOTIDE SEQUENCE [LARGE SCALE GENOMIC DNA]</scope>
    <source>
        <strain evidence="3 4">JDX94</strain>
    </source>
</reference>
<dbReference type="Gene3D" id="3.40.710.10">
    <property type="entry name" value="DD-peptidase/beta-lactamase superfamily"/>
    <property type="match status" value="1"/>
</dbReference>